<gene>
    <name evidence="1" type="ORF">SAMN05216231_1465</name>
</gene>
<dbReference type="Proteomes" id="UP000199444">
    <property type="component" value="Unassembled WGS sequence"/>
</dbReference>
<dbReference type="Gene3D" id="3.30.420.40">
    <property type="match status" value="1"/>
</dbReference>
<evidence type="ECO:0000313" key="2">
    <source>
        <dbReference type="Proteomes" id="UP000199444"/>
    </source>
</evidence>
<keyword evidence="2" id="KW-1185">Reference proteome</keyword>
<dbReference type="InterPro" id="IPR050696">
    <property type="entry name" value="FtsA/MreB"/>
</dbReference>
<name>A0A1H1AUS1_9BACI</name>
<dbReference type="InterPro" id="IPR005883">
    <property type="entry name" value="PilM"/>
</dbReference>
<dbReference type="PANTHER" id="PTHR32432">
    <property type="entry name" value="CELL DIVISION PROTEIN FTSA-RELATED"/>
    <property type="match status" value="1"/>
</dbReference>
<sequence length="302" mass="34432">MGIMNIGRVNIVITNRVLRYTYHKSTSIDGLVEHGEVELPKGTIQDGKINNKPVLLGIINQLVREHNWKRKKLNFAVPDDTVVIRQLQIPASLTKQEAMGYVETQIGNSFYLPFANPAIAIEFLDVDKANRNILLFAYPKEKLTSFEVIFEEAGLKPTVADLTSLSVYRYYYLSNYKERKDHVLHVHWNHDALVLTVFQNDQAIFTRYLKKDAVEEVNEELAVQIINEYIIEVNRIIDFYHYSITKGEAQVGQILLSGDFPFLSKAYTSLSAAVTIPIHSFKGEELPVKYIDVLGLALKQDS</sequence>
<accession>A0A1H1AUS1</accession>
<evidence type="ECO:0000313" key="1">
    <source>
        <dbReference type="EMBL" id="SDQ43455.1"/>
    </source>
</evidence>
<dbReference type="AlphaFoldDB" id="A0A1H1AUS1"/>
<dbReference type="STRING" id="553311.SAMN05216231_1465"/>
<reference evidence="1 2" key="1">
    <citation type="submission" date="2016-10" db="EMBL/GenBank/DDBJ databases">
        <authorList>
            <person name="de Groot N.N."/>
        </authorList>
    </citation>
    <scope>NUCLEOTIDE SEQUENCE [LARGE SCALE GENOMIC DNA]</scope>
    <source>
        <strain evidence="1 2">CGMCC 1.10449</strain>
    </source>
</reference>
<protein>
    <submittedName>
        <fullName evidence="1">Type IV pilus assembly protein PilM</fullName>
    </submittedName>
</protein>
<dbReference type="Pfam" id="PF11104">
    <property type="entry name" value="PilM_2"/>
    <property type="match status" value="1"/>
</dbReference>
<dbReference type="EMBL" id="FNKD01000002">
    <property type="protein sequence ID" value="SDQ43455.1"/>
    <property type="molecule type" value="Genomic_DNA"/>
</dbReference>
<proteinExistence type="predicted"/>
<organism evidence="1 2">
    <name type="scientific">Virgibacillus salinus</name>
    <dbReference type="NCBI Taxonomy" id="553311"/>
    <lineage>
        <taxon>Bacteria</taxon>
        <taxon>Bacillati</taxon>
        <taxon>Bacillota</taxon>
        <taxon>Bacilli</taxon>
        <taxon>Bacillales</taxon>
        <taxon>Bacillaceae</taxon>
        <taxon>Virgibacillus</taxon>
    </lineage>
</organism>
<dbReference type="PANTHER" id="PTHR32432:SF3">
    <property type="entry name" value="ETHANOLAMINE UTILIZATION PROTEIN EUTJ"/>
    <property type="match status" value="1"/>
</dbReference>